<evidence type="ECO:0000256" key="5">
    <source>
        <dbReference type="ARBA" id="ARBA00023157"/>
    </source>
</evidence>
<keyword evidence="4 9" id="KW-0732">Signal</keyword>
<feature type="signal peptide" evidence="9">
    <location>
        <begin position="1"/>
        <end position="23"/>
    </location>
</feature>
<feature type="domain" description="Chemokine interleukin-8-like" evidence="10">
    <location>
        <begin position="30"/>
        <end position="89"/>
    </location>
</feature>
<name>A0A6B0R9I7_9CETA</name>
<sequence>MKLIIAALVCLLLAGMWLQDVDAKSMHVPSSNCCFRTVKGKISPKKIQCYKNISSTCSYNDRLIFKLTGGLQSCVLQKDLWVQAYLKRINLCHPAVALAALPACEMQDGSCERCSRVGTASALAAQTAERKMKHEGLLMGEDGEQSKDVGSLLLNLAPSCKESELGIWELGGKLSPTAFVPLNSNRHDQLPKRYGSYELSASLLSAEVLI</sequence>
<keyword evidence="12" id="KW-1185">Reference proteome</keyword>
<evidence type="ECO:0000256" key="1">
    <source>
        <dbReference type="ARBA" id="ARBA00010868"/>
    </source>
</evidence>
<comment type="similarity">
    <text evidence="1">Belongs to the intercrine beta (chemokine CC) family.</text>
</comment>
<organism evidence="11 12">
    <name type="scientific">Bos mutus</name>
    <name type="common">wild yak</name>
    <dbReference type="NCBI Taxonomy" id="72004"/>
    <lineage>
        <taxon>Eukaryota</taxon>
        <taxon>Metazoa</taxon>
        <taxon>Chordata</taxon>
        <taxon>Craniata</taxon>
        <taxon>Vertebrata</taxon>
        <taxon>Euteleostomi</taxon>
        <taxon>Mammalia</taxon>
        <taxon>Eutheria</taxon>
        <taxon>Laurasiatheria</taxon>
        <taxon>Artiodactyla</taxon>
        <taxon>Ruminantia</taxon>
        <taxon>Pecora</taxon>
        <taxon>Bovidae</taxon>
        <taxon>Bovinae</taxon>
        <taxon>Bos</taxon>
    </lineage>
</organism>
<proteinExistence type="inferred from homology"/>
<gene>
    <name evidence="11" type="ORF">E5288_WYG020910</name>
</gene>
<dbReference type="SMART" id="SM00199">
    <property type="entry name" value="SCY"/>
    <property type="match status" value="1"/>
</dbReference>
<evidence type="ECO:0000256" key="2">
    <source>
        <dbReference type="ARBA" id="ARBA00022500"/>
    </source>
</evidence>
<feature type="chain" id="PRO_5025415181" description="C-C motif chemokine 1" evidence="9">
    <location>
        <begin position="24"/>
        <end position="210"/>
    </location>
</feature>
<accession>A0A6B0R9I7</accession>
<evidence type="ECO:0000256" key="4">
    <source>
        <dbReference type="ARBA" id="ARBA00022729"/>
    </source>
</evidence>
<evidence type="ECO:0000259" key="10">
    <source>
        <dbReference type="SMART" id="SM00199"/>
    </source>
</evidence>
<keyword evidence="3" id="KW-0202">Cytokine</keyword>
<dbReference type="InterPro" id="IPR001811">
    <property type="entry name" value="Chemokine_IL8-like_dom"/>
</dbReference>
<dbReference type="AlphaFoldDB" id="A0A6B0R9I7"/>
<evidence type="ECO:0000256" key="6">
    <source>
        <dbReference type="ARBA" id="ARBA00023180"/>
    </source>
</evidence>
<evidence type="ECO:0000256" key="8">
    <source>
        <dbReference type="ARBA" id="ARBA00082821"/>
    </source>
</evidence>
<keyword evidence="2" id="KW-0145">Chemotaxis</keyword>
<dbReference type="GO" id="GO:0008009">
    <property type="term" value="F:chemokine activity"/>
    <property type="evidence" value="ECO:0007669"/>
    <property type="project" value="InterPro"/>
</dbReference>
<evidence type="ECO:0000256" key="3">
    <source>
        <dbReference type="ARBA" id="ARBA00022514"/>
    </source>
</evidence>
<dbReference type="Pfam" id="PF00048">
    <property type="entry name" value="IL8"/>
    <property type="match status" value="1"/>
</dbReference>
<protein>
    <recommendedName>
        <fullName evidence="7">C-C motif chemokine 1</fullName>
    </recommendedName>
    <alternativeName>
        <fullName evidence="8">Small-inducible cytokine A1</fullName>
    </alternativeName>
</protein>
<dbReference type="GO" id="GO:0006955">
    <property type="term" value="P:immune response"/>
    <property type="evidence" value="ECO:0007669"/>
    <property type="project" value="InterPro"/>
</dbReference>
<keyword evidence="6" id="KW-0325">Glycoprotein</keyword>
<reference evidence="11" key="1">
    <citation type="submission" date="2019-10" db="EMBL/GenBank/DDBJ databases">
        <title>The sequence and de novo assembly of the wild yak genome.</title>
        <authorList>
            <person name="Liu Y."/>
        </authorList>
    </citation>
    <scope>NUCLEOTIDE SEQUENCE [LARGE SCALE GENOMIC DNA]</scope>
    <source>
        <strain evidence="11">WY2019</strain>
    </source>
</reference>
<dbReference type="FunFam" id="2.40.50.40:FF:000033">
    <property type="entry name" value="C-C motif chemokine 1"/>
    <property type="match status" value="1"/>
</dbReference>
<evidence type="ECO:0000256" key="7">
    <source>
        <dbReference type="ARBA" id="ARBA00074061"/>
    </source>
</evidence>
<evidence type="ECO:0000313" key="12">
    <source>
        <dbReference type="Proteomes" id="UP000322234"/>
    </source>
</evidence>
<dbReference type="SUPFAM" id="SSF54117">
    <property type="entry name" value="Interleukin 8-like chemokines"/>
    <property type="match status" value="1"/>
</dbReference>
<evidence type="ECO:0000256" key="9">
    <source>
        <dbReference type="SAM" id="SignalP"/>
    </source>
</evidence>
<keyword evidence="5" id="KW-1015">Disulfide bond</keyword>
<dbReference type="InterPro" id="IPR036048">
    <property type="entry name" value="Interleukin_8-like_sf"/>
</dbReference>
<evidence type="ECO:0000313" key="11">
    <source>
        <dbReference type="EMBL" id="MXQ84524.1"/>
    </source>
</evidence>
<comment type="caution">
    <text evidence="11">The sequence shown here is derived from an EMBL/GenBank/DDBJ whole genome shotgun (WGS) entry which is preliminary data.</text>
</comment>
<dbReference type="EMBL" id="VBQZ03000021">
    <property type="protein sequence ID" value="MXQ84524.1"/>
    <property type="molecule type" value="Genomic_DNA"/>
</dbReference>
<dbReference type="Proteomes" id="UP000322234">
    <property type="component" value="Unassembled WGS sequence"/>
</dbReference>
<dbReference type="Gene3D" id="2.40.50.40">
    <property type="match status" value="1"/>
</dbReference>
<dbReference type="GO" id="GO:0005615">
    <property type="term" value="C:extracellular space"/>
    <property type="evidence" value="ECO:0007669"/>
    <property type="project" value="UniProtKB-KW"/>
</dbReference>